<evidence type="ECO:0000256" key="3">
    <source>
        <dbReference type="ARBA" id="ARBA00022448"/>
    </source>
</evidence>
<evidence type="ECO:0000256" key="6">
    <source>
        <dbReference type="ARBA" id="ARBA00023136"/>
    </source>
</evidence>
<evidence type="ECO:0000256" key="5">
    <source>
        <dbReference type="ARBA" id="ARBA00022692"/>
    </source>
</evidence>
<evidence type="ECO:0000313" key="10">
    <source>
        <dbReference type="Proteomes" id="UP000198994"/>
    </source>
</evidence>
<keyword evidence="5" id="KW-0812">Transmembrane</keyword>
<dbReference type="InterPro" id="IPR003423">
    <property type="entry name" value="OMP_efflux"/>
</dbReference>
<dbReference type="RefSeq" id="WP_089954026.1">
    <property type="nucleotide sequence ID" value="NZ_FNAV01000001.1"/>
</dbReference>
<dbReference type="GO" id="GO:0015562">
    <property type="term" value="F:efflux transmembrane transporter activity"/>
    <property type="evidence" value="ECO:0007669"/>
    <property type="project" value="InterPro"/>
</dbReference>
<dbReference type="InterPro" id="IPR010130">
    <property type="entry name" value="T1SS_OMP_TolC"/>
</dbReference>
<dbReference type="Gene3D" id="1.20.1600.10">
    <property type="entry name" value="Outer membrane efflux proteins (OEP)"/>
    <property type="match status" value="1"/>
</dbReference>
<dbReference type="PANTHER" id="PTHR30026">
    <property type="entry name" value="OUTER MEMBRANE PROTEIN TOLC"/>
    <property type="match status" value="1"/>
</dbReference>
<protein>
    <submittedName>
        <fullName evidence="9">Outer membrane protein</fullName>
    </submittedName>
</protein>
<evidence type="ECO:0000256" key="7">
    <source>
        <dbReference type="ARBA" id="ARBA00023237"/>
    </source>
</evidence>
<keyword evidence="3" id="KW-0813">Transport</keyword>
<dbReference type="GO" id="GO:1990281">
    <property type="term" value="C:efflux pump complex"/>
    <property type="evidence" value="ECO:0007669"/>
    <property type="project" value="TreeGrafter"/>
</dbReference>
<evidence type="ECO:0000256" key="8">
    <source>
        <dbReference type="SAM" id="SignalP"/>
    </source>
</evidence>
<feature type="signal peptide" evidence="8">
    <location>
        <begin position="1"/>
        <end position="25"/>
    </location>
</feature>
<reference evidence="10" key="1">
    <citation type="submission" date="2016-10" db="EMBL/GenBank/DDBJ databases">
        <authorList>
            <person name="Varghese N."/>
            <person name="Submissions S."/>
        </authorList>
    </citation>
    <scope>NUCLEOTIDE SEQUENCE [LARGE SCALE GENOMIC DNA]</scope>
    <source>
        <strain evidence="10">DSM 10146</strain>
    </source>
</reference>
<dbReference type="STRING" id="282683.SAMN04488105_10139"/>
<dbReference type="Proteomes" id="UP000198994">
    <property type="component" value="Unassembled WGS sequence"/>
</dbReference>
<feature type="chain" id="PRO_5011585753" evidence="8">
    <location>
        <begin position="26"/>
        <end position="471"/>
    </location>
</feature>
<dbReference type="NCBIfam" id="TIGR01844">
    <property type="entry name" value="type_I_sec_TolC"/>
    <property type="match status" value="1"/>
</dbReference>
<sequence>MARRTVFGMVAGLCLAAVNAVPASAETLAEALSNAYVTSGLLDQNRAVLRAADEDVAQAVAALRPVLSWSGNVSRNYGSANNANLLTGDYSWAPSADVTASANLIASLTLYQGGARRLGLEAAKEAVLATRAALVSVEQQVLLSAVSAFMEVRRAEETVTLRRNNVRVIGEELRAAQDRFEVGEVTRTDVALAEARLAEARSLLAAAEGQLAVNRETYNAIVGNYPGALQSPGGLPRLPGSVPDAKSQALATHPDMTQLRHVVAANDISVRIAEAQMQPKVELQGSWGASDTFDSERANRGGAVALGLSGPIYQGGGLTSGVRQAIADRDASRAQLYSTGRDVEEAVGSAYAQLRIAQASLVSTREQVRAARVAFEGIREEATLGARTTLDVLDAEQELLDARAAQISAQVDETIAAYAVLASIGQLTARALGLAVPVYDPAAYYNMVRSAPVKSQQGADLDRVLRALGKN</sequence>
<dbReference type="PANTHER" id="PTHR30026:SF22">
    <property type="entry name" value="OUTER MEMBRANE EFFLUX PROTEIN"/>
    <property type="match status" value="1"/>
</dbReference>
<gene>
    <name evidence="9" type="ORF">SAMN04488105_10139</name>
</gene>
<keyword evidence="7" id="KW-0998">Cell outer membrane</keyword>
<accession>A0A1G7AAZ1</accession>
<evidence type="ECO:0000256" key="1">
    <source>
        <dbReference type="ARBA" id="ARBA00004442"/>
    </source>
</evidence>
<keyword evidence="8" id="KW-0732">Signal</keyword>
<keyword evidence="6" id="KW-0472">Membrane</keyword>
<organism evidence="9 10">
    <name type="scientific">Salipiger thiooxidans</name>
    <dbReference type="NCBI Taxonomy" id="282683"/>
    <lineage>
        <taxon>Bacteria</taxon>
        <taxon>Pseudomonadati</taxon>
        <taxon>Pseudomonadota</taxon>
        <taxon>Alphaproteobacteria</taxon>
        <taxon>Rhodobacterales</taxon>
        <taxon>Roseobacteraceae</taxon>
        <taxon>Salipiger</taxon>
    </lineage>
</organism>
<dbReference type="GO" id="GO:0015288">
    <property type="term" value="F:porin activity"/>
    <property type="evidence" value="ECO:0007669"/>
    <property type="project" value="TreeGrafter"/>
</dbReference>
<dbReference type="InterPro" id="IPR051906">
    <property type="entry name" value="TolC-like"/>
</dbReference>
<dbReference type="SUPFAM" id="SSF56954">
    <property type="entry name" value="Outer membrane efflux proteins (OEP)"/>
    <property type="match status" value="1"/>
</dbReference>
<evidence type="ECO:0000313" key="9">
    <source>
        <dbReference type="EMBL" id="SDE11982.1"/>
    </source>
</evidence>
<evidence type="ECO:0000256" key="4">
    <source>
        <dbReference type="ARBA" id="ARBA00022452"/>
    </source>
</evidence>
<dbReference type="GO" id="GO:0009279">
    <property type="term" value="C:cell outer membrane"/>
    <property type="evidence" value="ECO:0007669"/>
    <property type="project" value="UniProtKB-SubCell"/>
</dbReference>
<keyword evidence="10" id="KW-1185">Reference proteome</keyword>
<comment type="similarity">
    <text evidence="2">Belongs to the outer membrane factor (OMF) (TC 1.B.17) family.</text>
</comment>
<dbReference type="AlphaFoldDB" id="A0A1G7AAZ1"/>
<comment type="subcellular location">
    <subcellularLocation>
        <location evidence="1">Cell outer membrane</location>
    </subcellularLocation>
</comment>
<dbReference type="OrthoDB" id="9789368at2"/>
<keyword evidence="4" id="KW-1134">Transmembrane beta strand</keyword>
<proteinExistence type="inferred from homology"/>
<evidence type="ECO:0000256" key="2">
    <source>
        <dbReference type="ARBA" id="ARBA00007613"/>
    </source>
</evidence>
<dbReference type="Pfam" id="PF02321">
    <property type="entry name" value="OEP"/>
    <property type="match status" value="2"/>
</dbReference>
<dbReference type="EMBL" id="FNAV01000001">
    <property type="protein sequence ID" value="SDE11982.1"/>
    <property type="molecule type" value="Genomic_DNA"/>
</dbReference>
<name>A0A1G7AAZ1_9RHOB</name>